<gene>
    <name evidence="4" type="ORF">DVH24_023891</name>
</gene>
<dbReference type="InterPro" id="IPR040217">
    <property type="entry name" value="ACR1-12"/>
</dbReference>
<organism evidence="4 5">
    <name type="scientific">Malus domestica</name>
    <name type="common">Apple</name>
    <name type="synonym">Pyrus malus</name>
    <dbReference type="NCBI Taxonomy" id="3750"/>
    <lineage>
        <taxon>Eukaryota</taxon>
        <taxon>Viridiplantae</taxon>
        <taxon>Streptophyta</taxon>
        <taxon>Embryophyta</taxon>
        <taxon>Tracheophyta</taxon>
        <taxon>Spermatophyta</taxon>
        <taxon>Magnoliopsida</taxon>
        <taxon>eudicotyledons</taxon>
        <taxon>Gunneridae</taxon>
        <taxon>Pentapetalae</taxon>
        <taxon>rosids</taxon>
        <taxon>fabids</taxon>
        <taxon>Rosales</taxon>
        <taxon>Rosaceae</taxon>
        <taxon>Amygdaloideae</taxon>
        <taxon>Maleae</taxon>
        <taxon>Malus</taxon>
    </lineage>
</organism>
<dbReference type="AlphaFoldDB" id="A0A498JHB3"/>
<comment type="caution">
    <text evidence="4">The sequence shown here is derived from an EMBL/GenBank/DDBJ whole genome shotgun (WGS) entry which is preliminary data.</text>
</comment>
<proteinExistence type="predicted"/>
<dbReference type="PANTHER" id="PTHR31096:SF74">
    <property type="entry name" value="ACT DOMAIN-CONTAINING PROTEIN ACR"/>
    <property type="match status" value="1"/>
</dbReference>
<sequence length="151" mass="17254">ELYCCLGSAFAVCLLCGSDVSTDGKWCCLVFWVMGKPNTRWNLLTRRLLEVCSSYFLTSGIFYYRPENQEPKPPDVFLLKFWCSYERDALLHDVTEVLFELELTINRVKVLIAPDGRVMDLFFVTDTRFEMTCCEIELAGSEVTACSQGSL</sequence>
<dbReference type="EMBL" id="RDQH01000333">
    <property type="protein sequence ID" value="RXH94207.1"/>
    <property type="molecule type" value="Genomic_DNA"/>
</dbReference>
<evidence type="ECO:0000313" key="4">
    <source>
        <dbReference type="EMBL" id="RXH94207.1"/>
    </source>
</evidence>
<dbReference type="PANTHER" id="PTHR31096">
    <property type="entry name" value="ACT DOMAIN-CONTAINING PROTEIN ACR4-RELATED"/>
    <property type="match status" value="1"/>
</dbReference>
<protein>
    <recommendedName>
        <fullName evidence="2">ACT domain-containing protein ACR</fullName>
    </recommendedName>
    <alternativeName>
        <fullName evidence="2">Protein ACT DOMAIN REPEATS</fullName>
    </alternativeName>
</protein>
<dbReference type="Pfam" id="PF24914">
    <property type="entry name" value="ACR10_N"/>
    <property type="match status" value="1"/>
</dbReference>
<evidence type="ECO:0000259" key="3">
    <source>
        <dbReference type="Pfam" id="PF24914"/>
    </source>
</evidence>
<feature type="domain" description="ACT" evidence="3">
    <location>
        <begin position="16"/>
        <end position="52"/>
    </location>
</feature>
<dbReference type="Proteomes" id="UP000290289">
    <property type="component" value="Chromosome 7"/>
</dbReference>
<accession>A0A498JHB3</accession>
<dbReference type="InterPro" id="IPR056816">
    <property type="entry name" value="ACR2/9/10_N"/>
</dbReference>
<dbReference type="GO" id="GO:0016597">
    <property type="term" value="F:amino acid binding"/>
    <property type="evidence" value="ECO:0007669"/>
    <property type="project" value="UniProtKB-UniRule"/>
</dbReference>
<keyword evidence="5" id="KW-1185">Reference proteome</keyword>
<evidence type="ECO:0000313" key="5">
    <source>
        <dbReference type="Proteomes" id="UP000290289"/>
    </source>
</evidence>
<comment type="function">
    <text evidence="2">Binds amino acids.</text>
</comment>
<keyword evidence="1 2" id="KW-0677">Repeat</keyword>
<dbReference type="STRING" id="3750.A0A498JHB3"/>
<reference evidence="4 5" key="1">
    <citation type="submission" date="2018-10" db="EMBL/GenBank/DDBJ databases">
        <title>A high-quality apple genome assembly.</title>
        <authorList>
            <person name="Hu J."/>
        </authorList>
    </citation>
    <scope>NUCLEOTIDE SEQUENCE [LARGE SCALE GENOMIC DNA]</scope>
    <source>
        <strain evidence="5">cv. HFTH1</strain>
        <tissue evidence="4">Young leaf</tissue>
    </source>
</reference>
<feature type="non-terminal residue" evidence="4">
    <location>
        <position position="1"/>
    </location>
</feature>
<evidence type="ECO:0000256" key="2">
    <source>
        <dbReference type="RuleBase" id="RU369043"/>
    </source>
</evidence>
<evidence type="ECO:0000256" key="1">
    <source>
        <dbReference type="ARBA" id="ARBA00022737"/>
    </source>
</evidence>
<name>A0A498JHB3_MALDO</name>